<name>A0A8H6EJ33_9HELO</name>
<sequence length="377" mass="43422">MDGTRLFSELKARIIDLEKQLEEKDELWKVANSKIEKLRETISVQIKPSTNETAQSHQFEILKLGMKKHHISSISNNNTEKRTHCGNGPYYKEKRPDYTENDLLISSADPNAIPLYADTKVACLGGLSVKEVQVDIKGRTINDCVIKLFVDQLIRLYEKYDDVNAACQRQMITESLKKPLYEIGLKFPEPENHAAHGADAFADAQMILETDSKTDVERGISGKRGQFMIIYLVPPETVINFGSVWNDSYSPKFTQLLKLYQDLKIWRDEGIGILEFASRRYHITRLVNIIYPSEELYNAEAFDADEAAIKKFNELWDASRELQDEQRKFRHENNSLFRKDLHRRSLEETSRGINALRSATLNLSFSIIRSDSKRSLK</sequence>
<evidence type="ECO:0000313" key="1">
    <source>
        <dbReference type="EMBL" id="KAF5873765.1"/>
    </source>
</evidence>
<dbReference type="EMBL" id="JABFCT010000008">
    <property type="protein sequence ID" value="KAF5873765.1"/>
    <property type="molecule type" value="Genomic_DNA"/>
</dbReference>
<accession>A0A8H6EJ33</accession>
<evidence type="ECO:0000313" key="2">
    <source>
        <dbReference type="Proteomes" id="UP000531561"/>
    </source>
</evidence>
<keyword evidence="2" id="KW-1185">Reference proteome</keyword>
<dbReference type="OrthoDB" id="3539435at2759"/>
<proteinExistence type="predicted"/>
<organism evidence="1 2">
    <name type="scientific">Botrytis fragariae</name>
    <dbReference type="NCBI Taxonomy" id="1964551"/>
    <lineage>
        <taxon>Eukaryota</taxon>
        <taxon>Fungi</taxon>
        <taxon>Dikarya</taxon>
        <taxon>Ascomycota</taxon>
        <taxon>Pezizomycotina</taxon>
        <taxon>Leotiomycetes</taxon>
        <taxon>Helotiales</taxon>
        <taxon>Sclerotiniaceae</taxon>
        <taxon>Botrytis</taxon>
    </lineage>
</organism>
<gene>
    <name evidence="1" type="ORF">Bfra_005229</name>
</gene>
<dbReference type="Proteomes" id="UP000531561">
    <property type="component" value="Unassembled WGS sequence"/>
</dbReference>
<dbReference type="AlphaFoldDB" id="A0A8H6EJ33"/>
<dbReference type="RefSeq" id="XP_037192711.1">
    <property type="nucleotide sequence ID" value="XM_037335616.1"/>
</dbReference>
<reference evidence="1 2" key="1">
    <citation type="journal article" date="2020" name="Phytopathology">
        <title>A high-quality genome resource of Botrytis fragariae, a new and rapidly spreading fungal pathogen causing strawberry gray mold in the U.S.A.</title>
        <authorList>
            <person name="Wu Y."/>
            <person name="Saski C.A."/>
            <person name="Schnabel G."/>
            <person name="Xiao S."/>
            <person name="Hu M."/>
        </authorList>
    </citation>
    <scope>NUCLEOTIDE SEQUENCE [LARGE SCALE GENOMIC DNA]</scope>
    <source>
        <strain evidence="1 2">BVB16</strain>
    </source>
</reference>
<comment type="caution">
    <text evidence="1">The sequence shown here is derived from an EMBL/GenBank/DDBJ whole genome shotgun (WGS) entry which is preliminary data.</text>
</comment>
<dbReference type="GeneID" id="59259308"/>
<protein>
    <submittedName>
        <fullName evidence="1">Uncharacterized protein</fullName>
    </submittedName>
</protein>